<dbReference type="Bgee" id="ENSMMUG00000054091">
    <property type="expression patterns" value="Expressed in testis and 1 other cell type or tissue"/>
</dbReference>
<reference evidence="2" key="3">
    <citation type="submission" date="2025-09" db="UniProtKB">
        <authorList>
            <consortium name="Ensembl"/>
        </authorList>
    </citation>
    <scope>IDENTIFICATION</scope>
    <source>
        <strain evidence="2">17573</strain>
    </source>
</reference>
<dbReference type="InParanoid" id="A0A5F8AJH1"/>
<evidence type="ECO:0000256" key="1">
    <source>
        <dbReference type="SAM" id="MobiDB-lite"/>
    </source>
</evidence>
<feature type="region of interest" description="Disordered" evidence="1">
    <location>
        <begin position="35"/>
        <end position="59"/>
    </location>
</feature>
<proteinExistence type="predicted"/>
<reference evidence="2" key="1">
    <citation type="submission" date="2019-01" db="EMBL/GenBank/DDBJ databases">
        <authorList>
            <person name="Graves T."/>
            <person name="Eichler E.E."/>
            <person name="Wilson R.K."/>
        </authorList>
    </citation>
    <scope>NUCLEOTIDE SEQUENCE [LARGE SCALE GENOMIC DNA]</scope>
    <source>
        <strain evidence="2">17573</strain>
    </source>
</reference>
<keyword evidence="3" id="KW-1185">Reference proteome</keyword>
<sequence>AVGGEASTESTAPSIGWRVLQSCPGPGAVAHICNPSTLGGRGDRPPDVRSPRPAWPTWRNPVSTTNTKICWVWWWVPVVPATQEAEAGESFEPRRWGFTVLARMVLISQTRDPPPSASQSAGITGINHHAQPTI</sequence>
<name>A0A5F8AJH1_MACMU</name>
<dbReference type="PRINTS" id="PR02045">
    <property type="entry name" value="F138DOMAIN"/>
</dbReference>
<organism evidence="2 3">
    <name type="scientific">Macaca mulatta</name>
    <name type="common">Rhesus macaque</name>
    <dbReference type="NCBI Taxonomy" id="9544"/>
    <lineage>
        <taxon>Eukaryota</taxon>
        <taxon>Metazoa</taxon>
        <taxon>Chordata</taxon>
        <taxon>Craniata</taxon>
        <taxon>Vertebrata</taxon>
        <taxon>Euteleostomi</taxon>
        <taxon>Mammalia</taxon>
        <taxon>Eutheria</taxon>
        <taxon>Euarchontoglires</taxon>
        <taxon>Primates</taxon>
        <taxon>Haplorrhini</taxon>
        <taxon>Catarrhini</taxon>
        <taxon>Cercopithecidae</taxon>
        <taxon>Cercopithecinae</taxon>
        <taxon>Macaca</taxon>
    </lineage>
</organism>
<dbReference type="AlphaFoldDB" id="A0A5F8AJH1"/>
<feature type="region of interest" description="Disordered" evidence="1">
    <location>
        <begin position="111"/>
        <end position="134"/>
    </location>
</feature>
<reference evidence="2" key="2">
    <citation type="submission" date="2025-08" db="UniProtKB">
        <authorList>
            <consortium name="Ensembl"/>
        </authorList>
    </citation>
    <scope>IDENTIFICATION</scope>
    <source>
        <strain evidence="2">17573</strain>
    </source>
</reference>
<accession>A0A5F8AJH1</accession>
<dbReference type="VEuPathDB" id="HostDB:ENSMMUG00000054091"/>
<protein>
    <submittedName>
        <fullName evidence="2">Uncharacterized protein</fullName>
    </submittedName>
</protein>
<dbReference type="GeneTree" id="ENSGT00960000191503"/>
<feature type="compositionally biased region" description="Basic and acidic residues" evidence="1">
    <location>
        <begin position="41"/>
        <end position="50"/>
    </location>
</feature>
<dbReference type="Ensembl" id="ENSMMUT00000082362.1">
    <property type="protein sequence ID" value="ENSMMUP00000078064.1"/>
    <property type="gene ID" value="ENSMMUG00000054091.1"/>
</dbReference>
<dbReference type="Proteomes" id="UP000006718">
    <property type="component" value="Unassembled WGS sequence"/>
</dbReference>
<feature type="compositionally biased region" description="Polar residues" evidence="1">
    <location>
        <begin position="111"/>
        <end position="122"/>
    </location>
</feature>
<evidence type="ECO:0000313" key="2">
    <source>
        <dbReference type="Ensembl" id="ENSMMUP00000078064.1"/>
    </source>
</evidence>
<evidence type="ECO:0000313" key="3">
    <source>
        <dbReference type="Proteomes" id="UP000006718"/>
    </source>
</evidence>